<proteinExistence type="predicted"/>
<evidence type="ECO:0000313" key="3">
    <source>
        <dbReference type="Proteomes" id="UP001292094"/>
    </source>
</evidence>
<organism evidence="2 3">
    <name type="scientific">Petrolisthes manimaculis</name>
    <dbReference type="NCBI Taxonomy" id="1843537"/>
    <lineage>
        <taxon>Eukaryota</taxon>
        <taxon>Metazoa</taxon>
        <taxon>Ecdysozoa</taxon>
        <taxon>Arthropoda</taxon>
        <taxon>Crustacea</taxon>
        <taxon>Multicrustacea</taxon>
        <taxon>Malacostraca</taxon>
        <taxon>Eumalacostraca</taxon>
        <taxon>Eucarida</taxon>
        <taxon>Decapoda</taxon>
        <taxon>Pleocyemata</taxon>
        <taxon>Anomura</taxon>
        <taxon>Galatheoidea</taxon>
        <taxon>Porcellanidae</taxon>
        <taxon>Petrolisthes</taxon>
    </lineage>
</organism>
<sequence length="120" mass="13094">MGHLLLLLLLLAGVTSHTLAAEEAKQTAEAFKSKSLPEAVVARQRVISGRGTQLCHGRHAYLGATTVARDIRHMARDLLKRKLPTCISPDKRSVPPSALQVTVTVYVMTALHLCKCYAIH</sequence>
<feature type="chain" id="PRO_5041920309" evidence="1">
    <location>
        <begin position="21"/>
        <end position="120"/>
    </location>
</feature>
<evidence type="ECO:0000313" key="2">
    <source>
        <dbReference type="EMBL" id="KAK4290499.1"/>
    </source>
</evidence>
<dbReference type="AlphaFoldDB" id="A0AAE1NI25"/>
<keyword evidence="1" id="KW-0732">Signal</keyword>
<dbReference type="EMBL" id="JAWZYT010005459">
    <property type="protein sequence ID" value="KAK4290499.1"/>
    <property type="molecule type" value="Genomic_DNA"/>
</dbReference>
<dbReference type="Proteomes" id="UP001292094">
    <property type="component" value="Unassembled WGS sequence"/>
</dbReference>
<protein>
    <submittedName>
        <fullName evidence="2">Uncharacterized protein</fullName>
    </submittedName>
</protein>
<gene>
    <name evidence="2" type="ORF">Pmani_036602</name>
</gene>
<comment type="caution">
    <text evidence="2">The sequence shown here is derived from an EMBL/GenBank/DDBJ whole genome shotgun (WGS) entry which is preliminary data.</text>
</comment>
<reference evidence="2" key="1">
    <citation type="submission" date="2023-11" db="EMBL/GenBank/DDBJ databases">
        <title>Genome assemblies of two species of porcelain crab, Petrolisthes cinctipes and Petrolisthes manimaculis (Anomura: Porcellanidae).</title>
        <authorList>
            <person name="Angst P."/>
        </authorList>
    </citation>
    <scope>NUCLEOTIDE SEQUENCE</scope>
    <source>
        <strain evidence="2">PB745_02</strain>
        <tissue evidence="2">Gill</tissue>
    </source>
</reference>
<accession>A0AAE1NI25</accession>
<keyword evidence="3" id="KW-1185">Reference proteome</keyword>
<name>A0AAE1NI25_9EUCA</name>
<feature type="signal peptide" evidence="1">
    <location>
        <begin position="1"/>
        <end position="20"/>
    </location>
</feature>
<evidence type="ECO:0000256" key="1">
    <source>
        <dbReference type="SAM" id="SignalP"/>
    </source>
</evidence>